<sequence length="497" mass="53899">METGPPPESSTARRPQRHRATRASDDHDEGVRLMDVKERLGITKRQRVLGLPFGPKRTDWSRVAKLGAGAAAATELVRRGLGGSDDESSQNGSGSNGSGGGLLEKGKQKAGELIEESPVGQLAEQGKEAASTVTDIGGKVSDASEAASGASTGVGKAFQAAKSLGSDDDDGDDGGGGGGDGDGTQKKQRLIIQEHVDVAVPRSSVYNQWTQFEDFPTFSRATEQVDQEEEETTEWQAKILFSRRNWKAEIKEQIPDKRIVWESSGDVQHRGVVTFHELDEELTRIQVEMEYEPSGFVEKFGNLFLTVRHRVRKDLRLFKHWLEFESEESGAWRGRIDDGEVVEDGEEDEQASSESDDQATAESDDQATAESDDQTGDESDDQTTAESDDQTGDESDDQATAESDDQTGDESDDQATAESDDQTGDESDDEMSAESDDEMSAESDDEMSAESDDEMSAESDDDPNADPEQEDPNADAGEEDPNAESDDEGEDDTDEQA</sequence>
<dbReference type="InterPro" id="IPR047137">
    <property type="entry name" value="ORF3"/>
</dbReference>
<comment type="caution">
    <text evidence="3">The sequence shown here is derived from an EMBL/GenBank/DDBJ whole genome shotgun (WGS) entry which is preliminary data.</text>
</comment>
<dbReference type="Pfam" id="PF03364">
    <property type="entry name" value="Polyketide_cyc"/>
    <property type="match status" value="1"/>
</dbReference>
<evidence type="ECO:0000259" key="2">
    <source>
        <dbReference type="Pfam" id="PF03364"/>
    </source>
</evidence>
<evidence type="ECO:0000256" key="1">
    <source>
        <dbReference type="SAM" id="MobiDB-lite"/>
    </source>
</evidence>
<feature type="domain" description="Coenzyme Q-binding protein COQ10 START" evidence="2">
    <location>
        <begin position="198"/>
        <end position="315"/>
    </location>
</feature>
<dbReference type="CDD" id="cd07817">
    <property type="entry name" value="SRPBCC_8"/>
    <property type="match status" value="1"/>
</dbReference>
<proteinExistence type="predicted"/>
<feature type="region of interest" description="Disordered" evidence="1">
    <location>
        <begin position="335"/>
        <end position="497"/>
    </location>
</feature>
<dbReference type="PANTHER" id="PTHR33824:SF7">
    <property type="entry name" value="POLYKETIDE CYCLASE_DEHYDRASE AND LIPID TRANSPORT SUPERFAMILY PROTEIN"/>
    <property type="match status" value="1"/>
</dbReference>
<keyword evidence="4" id="KW-1185">Reference proteome</keyword>
<evidence type="ECO:0000313" key="4">
    <source>
        <dbReference type="Proteomes" id="UP000650511"/>
    </source>
</evidence>
<feature type="compositionally biased region" description="Basic and acidic residues" evidence="1">
    <location>
        <begin position="22"/>
        <end position="32"/>
    </location>
</feature>
<dbReference type="AlphaFoldDB" id="A0A8J3EWK0"/>
<feature type="region of interest" description="Disordered" evidence="1">
    <location>
        <begin position="77"/>
        <end position="185"/>
    </location>
</feature>
<evidence type="ECO:0000313" key="3">
    <source>
        <dbReference type="EMBL" id="GGI03833.1"/>
    </source>
</evidence>
<feature type="compositionally biased region" description="Acidic residues" evidence="1">
    <location>
        <begin position="339"/>
        <end position="497"/>
    </location>
</feature>
<dbReference type="InterPro" id="IPR023393">
    <property type="entry name" value="START-like_dom_sf"/>
</dbReference>
<reference evidence="3" key="1">
    <citation type="journal article" date="2014" name="Int. J. Syst. Evol. Microbiol.">
        <title>Complete genome sequence of Corynebacterium casei LMG S-19264T (=DSM 44701T), isolated from a smear-ripened cheese.</title>
        <authorList>
            <consortium name="US DOE Joint Genome Institute (JGI-PGF)"/>
            <person name="Walter F."/>
            <person name="Albersmeier A."/>
            <person name="Kalinowski J."/>
            <person name="Ruckert C."/>
        </authorList>
    </citation>
    <scope>NUCLEOTIDE SEQUENCE</scope>
    <source>
        <strain evidence="3">CGMCC 1.14988</strain>
    </source>
</reference>
<dbReference type="PANTHER" id="PTHR33824">
    <property type="entry name" value="POLYKETIDE CYCLASE/DEHYDRASE AND LIPID TRANSPORT SUPERFAMILY PROTEIN"/>
    <property type="match status" value="1"/>
</dbReference>
<gene>
    <name evidence="3" type="ORF">GCM10011354_06020</name>
</gene>
<name>A0A8J3EWK0_9ACTN</name>
<dbReference type="Proteomes" id="UP000650511">
    <property type="component" value="Unassembled WGS sequence"/>
</dbReference>
<organism evidence="3 4">
    <name type="scientific">Egicoccus halophilus</name>
    <dbReference type="NCBI Taxonomy" id="1670830"/>
    <lineage>
        <taxon>Bacteria</taxon>
        <taxon>Bacillati</taxon>
        <taxon>Actinomycetota</taxon>
        <taxon>Nitriliruptoria</taxon>
        <taxon>Egicoccales</taxon>
        <taxon>Egicoccaceae</taxon>
        <taxon>Egicoccus</taxon>
    </lineage>
</organism>
<feature type="compositionally biased region" description="Gly residues" evidence="1">
    <location>
        <begin position="94"/>
        <end position="103"/>
    </location>
</feature>
<reference evidence="3" key="2">
    <citation type="submission" date="2020-09" db="EMBL/GenBank/DDBJ databases">
        <authorList>
            <person name="Sun Q."/>
            <person name="Zhou Y."/>
        </authorList>
    </citation>
    <scope>NUCLEOTIDE SEQUENCE</scope>
    <source>
        <strain evidence="3">CGMCC 1.14988</strain>
    </source>
</reference>
<dbReference type="EMBL" id="BMHA01000002">
    <property type="protein sequence ID" value="GGI03833.1"/>
    <property type="molecule type" value="Genomic_DNA"/>
</dbReference>
<dbReference type="InterPro" id="IPR005031">
    <property type="entry name" value="COQ10_START"/>
</dbReference>
<protein>
    <recommendedName>
        <fullName evidence="2">Coenzyme Q-binding protein COQ10 START domain-containing protein</fullName>
    </recommendedName>
</protein>
<feature type="region of interest" description="Disordered" evidence="1">
    <location>
        <begin position="1"/>
        <end position="32"/>
    </location>
</feature>
<accession>A0A8J3EWK0</accession>
<dbReference type="SUPFAM" id="SSF55961">
    <property type="entry name" value="Bet v1-like"/>
    <property type="match status" value="1"/>
</dbReference>
<dbReference type="Gene3D" id="3.30.530.20">
    <property type="match status" value="1"/>
</dbReference>